<dbReference type="GO" id="GO:0030430">
    <property type="term" value="C:host cell cytoplasm"/>
    <property type="evidence" value="ECO:0007669"/>
    <property type="project" value="InterPro"/>
</dbReference>
<organism evidence="1 2">
    <name type="scientific">Synergistes jonesii</name>
    <dbReference type="NCBI Taxonomy" id="2754"/>
    <lineage>
        <taxon>Bacteria</taxon>
        <taxon>Thermotogati</taxon>
        <taxon>Synergistota</taxon>
        <taxon>Synergistia</taxon>
        <taxon>Synergistales</taxon>
        <taxon>Synergistaceae</taxon>
        <taxon>Synergistes</taxon>
    </lineage>
</organism>
<dbReference type="eggNOG" id="COG4672">
    <property type="taxonomic scope" value="Bacteria"/>
</dbReference>
<dbReference type="GO" id="GO:0051536">
    <property type="term" value="F:iron-sulfur cluster binding"/>
    <property type="evidence" value="ECO:0007669"/>
    <property type="project" value="InterPro"/>
</dbReference>
<dbReference type="GeneID" id="90983974"/>
<dbReference type="AlphaFoldDB" id="A0A073J1U8"/>
<reference evidence="1 2" key="1">
    <citation type="submission" date="2014-04" db="EMBL/GenBank/DDBJ databases">
        <title>Draft Genome Sequence of Synergistes jonesii.</title>
        <authorList>
            <person name="Coil D.A."/>
            <person name="Eisen J.A."/>
            <person name="Holland-Moritz H.E."/>
        </authorList>
    </citation>
    <scope>NUCLEOTIDE SEQUENCE [LARGE SCALE GENOMIC DNA]</scope>
    <source>
        <strain evidence="1 2">78-1</strain>
    </source>
</reference>
<proteinExistence type="predicted"/>
<dbReference type="OrthoDB" id="5673400at2"/>
<evidence type="ECO:0000313" key="1">
    <source>
        <dbReference type="EMBL" id="KEJ91682.1"/>
    </source>
</evidence>
<evidence type="ECO:0000313" key="2">
    <source>
        <dbReference type="Proteomes" id="UP000027665"/>
    </source>
</evidence>
<dbReference type="Proteomes" id="UP000027665">
    <property type="component" value="Unassembled WGS sequence"/>
</dbReference>
<dbReference type="GO" id="GO:0046718">
    <property type="term" value="P:symbiont entry into host cell"/>
    <property type="evidence" value="ECO:0007669"/>
    <property type="project" value="InterPro"/>
</dbReference>
<evidence type="ECO:0008006" key="3">
    <source>
        <dbReference type="Google" id="ProtNLM"/>
    </source>
</evidence>
<protein>
    <recommendedName>
        <fullName evidence="3">Tail protein</fullName>
    </recommendedName>
</protein>
<comment type="caution">
    <text evidence="1">The sequence shown here is derived from an EMBL/GenBank/DDBJ whole genome shotgun (WGS) entry which is preliminary data.</text>
</comment>
<dbReference type="RefSeq" id="WP_037976943.1">
    <property type="nucleotide sequence ID" value="NZ_JAXDSK010000062.1"/>
</dbReference>
<dbReference type="InterPro" id="IPR006487">
    <property type="entry name" value="Phage_lambda_L"/>
</dbReference>
<dbReference type="Pfam" id="PF05100">
    <property type="entry name" value="Phage_tail_L"/>
    <property type="match status" value="1"/>
</dbReference>
<sequence length="244" mass="26535">MTTIVQEAQSPAPSPFISLYILDASVIGGGILRWASSAEADGGNIRYEGVEYPPLNFAVEGFAWDGDTPPRPKITASIASDGGLPSRFLDLAIGFRGGQGALLYRIRTFARFLDGHEDAGTGIEFPRDLFIVDRILALTKSSIQWELISPLDLPHCSLPSRQALRDSCPWIYRHWNADSGQFEYVPAGSQGCPYTGEAYFTKNGEVTVVAANDVCGRRLSDCVLRYGSEPLPYGGFPGLKRGNI</sequence>
<accession>A0A073J1U8</accession>
<dbReference type="EMBL" id="JMKI01000037">
    <property type="protein sequence ID" value="KEJ91682.1"/>
    <property type="molecule type" value="Genomic_DNA"/>
</dbReference>
<dbReference type="NCBIfam" id="TIGR01600">
    <property type="entry name" value="phage_tail_L"/>
    <property type="match status" value="1"/>
</dbReference>
<gene>
    <name evidence="1" type="ORF">EH55_06815</name>
</gene>
<name>A0A073J1U8_9BACT</name>
<dbReference type="STRING" id="2754.EH55_06815"/>
<keyword evidence="2" id="KW-1185">Reference proteome</keyword>